<keyword evidence="3" id="KW-1185">Reference proteome</keyword>
<dbReference type="EMBL" id="JBHSMQ010000005">
    <property type="protein sequence ID" value="MFC5456292.1"/>
    <property type="molecule type" value="Genomic_DNA"/>
</dbReference>
<sequence>MKRSNVIILTLAGVGLGVTGYNRMTEPVNVHSTAVLPPESLSPAMRASLPAFVAGNDVSRQSPPHNAYDPQLGYYHQPCNGWFPYPYDHYDQRWGYYRCGRWSRYHSTRAYPSSSTYFRSGFAGSGSSNNTVPSTPTSPPAINNDYARQPTGAPIHTGVPQSQAGMTRSAFTSRGGFGSTGHFSGFFSGS</sequence>
<accession>A0ABW0KUN4</accession>
<evidence type="ECO:0000313" key="2">
    <source>
        <dbReference type="EMBL" id="MFC5456292.1"/>
    </source>
</evidence>
<dbReference type="RefSeq" id="WP_377168388.1">
    <property type="nucleotide sequence ID" value="NZ_JBHSMQ010000005.1"/>
</dbReference>
<feature type="compositionally biased region" description="Low complexity" evidence="1">
    <location>
        <begin position="125"/>
        <end position="135"/>
    </location>
</feature>
<feature type="region of interest" description="Disordered" evidence="1">
    <location>
        <begin position="124"/>
        <end position="171"/>
    </location>
</feature>
<evidence type="ECO:0000256" key="1">
    <source>
        <dbReference type="SAM" id="MobiDB-lite"/>
    </source>
</evidence>
<gene>
    <name evidence="2" type="ORF">ACFQDI_15620</name>
</gene>
<organism evidence="2 3">
    <name type="scientific">Prosthecobacter fluviatilis</name>
    <dbReference type="NCBI Taxonomy" id="445931"/>
    <lineage>
        <taxon>Bacteria</taxon>
        <taxon>Pseudomonadati</taxon>
        <taxon>Verrucomicrobiota</taxon>
        <taxon>Verrucomicrobiia</taxon>
        <taxon>Verrucomicrobiales</taxon>
        <taxon>Verrucomicrobiaceae</taxon>
        <taxon>Prosthecobacter</taxon>
    </lineage>
</organism>
<comment type="caution">
    <text evidence="2">The sequence shown here is derived from an EMBL/GenBank/DDBJ whole genome shotgun (WGS) entry which is preliminary data.</text>
</comment>
<name>A0ABW0KUN4_9BACT</name>
<evidence type="ECO:0000313" key="3">
    <source>
        <dbReference type="Proteomes" id="UP001596052"/>
    </source>
</evidence>
<protein>
    <submittedName>
        <fullName evidence="2">Uncharacterized protein</fullName>
    </submittedName>
</protein>
<proteinExistence type="predicted"/>
<reference evidence="3" key="1">
    <citation type="journal article" date="2019" name="Int. J. Syst. Evol. Microbiol.">
        <title>The Global Catalogue of Microorganisms (GCM) 10K type strain sequencing project: providing services to taxonomists for standard genome sequencing and annotation.</title>
        <authorList>
            <consortium name="The Broad Institute Genomics Platform"/>
            <consortium name="The Broad Institute Genome Sequencing Center for Infectious Disease"/>
            <person name="Wu L."/>
            <person name="Ma J."/>
        </authorList>
    </citation>
    <scope>NUCLEOTIDE SEQUENCE [LARGE SCALE GENOMIC DNA]</scope>
    <source>
        <strain evidence="3">CGMCC 4.1469</strain>
    </source>
</reference>
<dbReference type="Proteomes" id="UP001596052">
    <property type="component" value="Unassembled WGS sequence"/>
</dbReference>